<name>A0A8X6GYF0_TRICU</name>
<reference evidence="1" key="1">
    <citation type="submission" date="2020-07" db="EMBL/GenBank/DDBJ databases">
        <title>Multicomponent nature underlies the extraordinary mechanical properties of spider dragline silk.</title>
        <authorList>
            <person name="Kono N."/>
            <person name="Nakamura H."/>
            <person name="Mori M."/>
            <person name="Yoshida Y."/>
            <person name="Ohtoshi R."/>
            <person name="Malay A.D."/>
            <person name="Moran D.A.P."/>
            <person name="Tomita M."/>
            <person name="Numata K."/>
            <person name="Arakawa K."/>
        </authorList>
    </citation>
    <scope>NUCLEOTIDE SEQUENCE</scope>
</reference>
<protein>
    <submittedName>
        <fullName evidence="1">Uncharacterized protein</fullName>
    </submittedName>
</protein>
<dbReference type="EMBL" id="BMAO01017026">
    <property type="protein sequence ID" value="GFR12824.1"/>
    <property type="molecule type" value="Genomic_DNA"/>
</dbReference>
<evidence type="ECO:0000313" key="1">
    <source>
        <dbReference type="EMBL" id="GFR12824.1"/>
    </source>
</evidence>
<proteinExistence type="predicted"/>
<dbReference type="OrthoDB" id="6422270at2759"/>
<comment type="caution">
    <text evidence="1">The sequence shown here is derived from an EMBL/GenBank/DDBJ whole genome shotgun (WGS) entry which is preliminary data.</text>
</comment>
<sequence>MRLWPATSRSARNSLANVRCAEARLFGRGAFYKLGTEHGVLKQLDSKSEFSILQEKLLTLASVGTEEKSLRTVASSQSLTGGQGYTRCSCTTKCCAIRNGEEIFIRDQEVSGTVRSLLIKTSNFRLQPTLAFVQKDDRRRLRGADTSENSSVAAIM</sequence>
<organism evidence="1 2">
    <name type="scientific">Trichonephila clavata</name>
    <name type="common">Joro spider</name>
    <name type="synonym">Nephila clavata</name>
    <dbReference type="NCBI Taxonomy" id="2740835"/>
    <lineage>
        <taxon>Eukaryota</taxon>
        <taxon>Metazoa</taxon>
        <taxon>Ecdysozoa</taxon>
        <taxon>Arthropoda</taxon>
        <taxon>Chelicerata</taxon>
        <taxon>Arachnida</taxon>
        <taxon>Araneae</taxon>
        <taxon>Araneomorphae</taxon>
        <taxon>Entelegynae</taxon>
        <taxon>Araneoidea</taxon>
        <taxon>Nephilidae</taxon>
        <taxon>Trichonephila</taxon>
    </lineage>
</organism>
<gene>
    <name evidence="1" type="ORF">TNCT_564191</name>
</gene>
<keyword evidence="2" id="KW-1185">Reference proteome</keyword>
<evidence type="ECO:0000313" key="2">
    <source>
        <dbReference type="Proteomes" id="UP000887116"/>
    </source>
</evidence>
<dbReference type="AlphaFoldDB" id="A0A8X6GYF0"/>
<accession>A0A8X6GYF0</accession>
<dbReference type="Proteomes" id="UP000887116">
    <property type="component" value="Unassembled WGS sequence"/>
</dbReference>